<name>A0AAN6UA16_9PEZI</name>
<dbReference type="EMBL" id="MU853223">
    <property type="protein sequence ID" value="KAK4129177.1"/>
    <property type="molecule type" value="Genomic_DNA"/>
</dbReference>
<evidence type="ECO:0000313" key="4">
    <source>
        <dbReference type="Proteomes" id="UP001302602"/>
    </source>
</evidence>
<feature type="domain" description="Protein kinase" evidence="2">
    <location>
        <begin position="1"/>
        <end position="120"/>
    </location>
</feature>
<evidence type="ECO:0000256" key="1">
    <source>
        <dbReference type="SAM" id="MobiDB-lite"/>
    </source>
</evidence>
<dbReference type="SUPFAM" id="SSF56112">
    <property type="entry name" value="Protein kinase-like (PK-like)"/>
    <property type="match status" value="1"/>
</dbReference>
<keyword evidence="4" id="KW-1185">Reference proteome</keyword>
<evidence type="ECO:0000259" key="2">
    <source>
        <dbReference type="PROSITE" id="PS50011"/>
    </source>
</evidence>
<dbReference type="AlphaFoldDB" id="A0AAN6UA16"/>
<dbReference type="Proteomes" id="UP001302602">
    <property type="component" value="Unassembled WGS sequence"/>
</dbReference>
<reference evidence="3" key="1">
    <citation type="journal article" date="2023" name="Mol. Phylogenet. Evol.">
        <title>Genome-scale phylogeny and comparative genomics of the fungal order Sordariales.</title>
        <authorList>
            <person name="Hensen N."/>
            <person name="Bonometti L."/>
            <person name="Westerberg I."/>
            <person name="Brannstrom I.O."/>
            <person name="Guillou S."/>
            <person name="Cros-Aarteil S."/>
            <person name="Calhoun S."/>
            <person name="Haridas S."/>
            <person name="Kuo A."/>
            <person name="Mondo S."/>
            <person name="Pangilinan J."/>
            <person name="Riley R."/>
            <person name="LaButti K."/>
            <person name="Andreopoulos B."/>
            <person name="Lipzen A."/>
            <person name="Chen C."/>
            <person name="Yan M."/>
            <person name="Daum C."/>
            <person name="Ng V."/>
            <person name="Clum A."/>
            <person name="Steindorff A."/>
            <person name="Ohm R.A."/>
            <person name="Martin F."/>
            <person name="Silar P."/>
            <person name="Natvig D.O."/>
            <person name="Lalanne C."/>
            <person name="Gautier V."/>
            <person name="Ament-Velasquez S.L."/>
            <person name="Kruys A."/>
            <person name="Hutchinson M.I."/>
            <person name="Powell A.J."/>
            <person name="Barry K."/>
            <person name="Miller A.N."/>
            <person name="Grigoriev I.V."/>
            <person name="Debuchy R."/>
            <person name="Gladieux P."/>
            <person name="Hiltunen Thoren M."/>
            <person name="Johannesson H."/>
        </authorList>
    </citation>
    <scope>NUCLEOTIDE SEQUENCE</scope>
    <source>
        <strain evidence="3">CBS 731.68</strain>
    </source>
</reference>
<dbReference type="PROSITE" id="PS50011">
    <property type="entry name" value="PROTEIN_KINASE_DOM"/>
    <property type="match status" value="1"/>
</dbReference>
<comment type="caution">
    <text evidence="3">The sequence shown here is derived from an EMBL/GenBank/DDBJ whole genome shotgun (WGS) entry which is preliminary data.</text>
</comment>
<reference evidence="3" key="2">
    <citation type="submission" date="2023-05" db="EMBL/GenBank/DDBJ databases">
        <authorList>
            <consortium name="Lawrence Berkeley National Laboratory"/>
            <person name="Steindorff A."/>
            <person name="Hensen N."/>
            <person name="Bonometti L."/>
            <person name="Westerberg I."/>
            <person name="Brannstrom I.O."/>
            <person name="Guillou S."/>
            <person name="Cros-Aarteil S."/>
            <person name="Calhoun S."/>
            <person name="Haridas S."/>
            <person name="Kuo A."/>
            <person name="Mondo S."/>
            <person name="Pangilinan J."/>
            <person name="Riley R."/>
            <person name="Labutti K."/>
            <person name="Andreopoulos B."/>
            <person name="Lipzen A."/>
            <person name="Chen C."/>
            <person name="Yanf M."/>
            <person name="Daum C."/>
            <person name="Ng V."/>
            <person name="Clum A."/>
            <person name="Ohm R."/>
            <person name="Martin F."/>
            <person name="Silar P."/>
            <person name="Natvig D."/>
            <person name="Lalanne C."/>
            <person name="Gautier V."/>
            <person name="Ament-Velasquez S.L."/>
            <person name="Kruys A."/>
            <person name="Hutchinson M.I."/>
            <person name="Powell A.J."/>
            <person name="Barry K."/>
            <person name="Miller A.N."/>
            <person name="Grigoriev I.V."/>
            <person name="Debuchy R."/>
            <person name="Gladieux P."/>
            <person name="Thoren M.H."/>
            <person name="Johannesson H."/>
        </authorList>
    </citation>
    <scope>NUCLEOTIDE SEQUENCE</scope>
    <source>
        <strain evidence="3">CBS 731.68</strain>
    </source>
</reference>
<sequence>MERLPGLPPSGRCGTSSPELQSLYRQIQAELANPLAASAAPYLQPSFALLHADLKPQNVLFTRRSPDPKSNPNSPVSPPPFLTRVIDFENSFAAPLYYLYEYPVLIQDVSWSPERYATDA</sequence>
<dbReference type="PROSITE" id="PS00108">
    <property type="entry name" value="PROTEIN_KINASE_ST"/>
    <property type="match status" value="1"/>
</dbReference>
<evidence type="ECO:0000313" key="3">
    <source>
        <dbReference type="EMBL" id="KAK4129177.1"/>
    </source>
</evidence>
<organism evidence="3 4">
    <name type="scientific">Parathielavia appendiculata</name>
    <dbReference type="NCBI Taxonomy" id="2587402"/>
    <lineage>
        <taxon>Eukaryota</taxon>
        <taxon>Fungi</taxon>
        <taxon>Dikarya</taxon>
        <taxon>Ascomycota</taxon>
        <taxon>Pezizomycotina</taxon>
        <taxon>Sordariomycetes</taxon>
        <taxon>Sordariomycetidae</taxon>
        <taxon>Sordariales</taxon>
        <taxon>Chaetomiaceae</taxon>
        <taxon>Parathielavia</taxon>
    </lineage>
</organism>
<proteinExistence type="predicted"/>
<dbReference type="GO" id="GO:0004672">
    <property type="term" value="F:protein kinase activity"/>
    <property type="evidence" value="ECO:0007669"/>
    <property type="project" value="InterPro"/>
</dbReference>
<dbReference type="InterPro" id="IPR011009">
    <property type="entry name" value="Kinase-like_dom_sf"/>
</dbReference>
<dbReference type="InterPro" id="IPR008271">
    <property type="entry name" value="Ser/Thr_kinase_AS"/>
</dbReference>
<dbReference type="GeneID" id="87828595"/>
<accession>A0AAN6UA16</accession>
<protein>
    <recommendedName>
        <fullName evidence="2">Protein kinase domain-containing protein</fullName>
    </recommendedName>
</protein>
<dbReference type="RefSeq" id="XP_062652948.1">
    <property type="nucleotide sequence ID" value="XM_062791826.1"/>
</dbReference>
<dbReference type="GO" id="GO:0005524">
    <property type="term" value="F:ATP binding"/>
    <property type="evidence" value="ECO:0007669"/>
    <property type="project" value="InterPro"/>
</dbReference>
<gene>
    <name evidence="3" type="ORF">N657DRAFT_639744</name>
</gene>
<feature type="region of interest" description="Disordered" evidence="1">
    <location>
        <begin position="60"/>
        <end position="79"/>
    </location>
</feature>
<dbReference type="InterPro" id="IPR000719">
    <property type="entry name" value="Prot_kinase_dom"/>
</dbReference>